<proteinExistence type="predicted"/>
<dbReference type="EMBL" id="BARS01000778">
    <property type="protein sequence ID" value="GAF82469.1"/>
    <property type="molecule type" value="Genomic_DNA"/>
</dbReference>
<gene>
    <name evidence="1" type="ORF">S01H1_01734</name>
</gene>
<comment type="caution">
    <text evidence="1">The sequence shown here is derived from an EMBL/GenBank/DDBJ whole genome shotgun (WGS) entry which is preliminary data.</text>
</comment>
<sequence>HIAKSATLIEASLSQLPGFKDVKGDPEKEQAFFMQHPMYQAVTALGEGLQTFDGLGQDIYKKL</sequence>
<dbReference type="AlphaFoldDB" id="X0SN60"/>
<evidence type="ECO:0000313" key="1">
    <source>
        <dbReference type="EMBL" id="GAF82469.1"/>
    </source>
</evidence>
<name>X0SN60_9ZZZZ</name>
<organism evidence="1">
    <name type="scientific">marine sediment metagenome</name>
    <dbReference type="NCBI Taxonomy" id="412755"/>
    <lineage>
        <taxon>unclassified sequences</taxon>
        <taxon>metagenomes</taxon>
        <taxon>ecological metagenomes</taxon>
    </lineage>
</organism>
<accession>X0SN60</accession>
<protein>
    <submittedName>
        <fullName evidence="1">Uncharacterized protein</fullName>
    </submittedName>
</protein>
<reference evidence="1" key="1">
    <citation type="journal article" date="2014" name="Front. Microbiol.">
        <title>High frequency of phylogenetically diverse reductive dehalogenase-homologous genes in deep subseafloor sedimentary metagenomes.</title>
        <authorList>
            <person name="Kawai M."/>
            <person name="Futagami T."/>
            <person name="Toyoda A."/>
            <person name="Takaki Y."/>
            <person name="Nishi S."/>
            <person name="Hori S."/>
            <person name="Arai W."/>
            <person name="Tsubouchi T."/>
            <person name="Morono Y."/>
            <person name="Uchiyama I."/>
            <person name="Ito T."/>
            <person name="Fujiyama A."/>
            <person name="Inagaki F."/>
            <person name="Takami H."/>
        </authorList>
    </citation>
    <scope>NUCLEOTIDE SEQUENCE</scope>
    <source>
        <strain evidence="1">Expedition CK06-06</strain>
    </source>
</reference>
<feature type="non-terminal residue" evidence="1">
    <location>
        <position position="1"/>
    </location>
</feature>